<protein>
    <submittedName>
        <fullName evidence="1">Uncharacterized protein</fullName>
    </submittedName>
</protein>
<proteinExistence type="predicted"/>
<sequence>MFEFEKPQGFHVYANSAALKFEQGSYKNQPVLVLEAAAKAGKEFDWQNRVTLTFSERELPALLCCVLGMQTTFQARNHGSQKNKGLDLVNQPEAGVLFAKVMAPNTMLNVPITPDKVFQLGGLCLNIVSAQMGLDTMTCLSVLRATAGRLLASKALPSG</sequence>
<evidence type="ECO:0000313" key="2">
    <source>
        <dbReference type="Proteomes" id="UP000316905"/>
    </source>
</evidence>
<keyword evidence="2" id="KW-1185">Reference proteome</keyword>
<dbReference type="RefSeq" id="WP_145146033.1">
    <property type="nucleotide sequence ID" value="NZ_VLKY01000037.1"/>
</dbReference>
<accession>A0A562PMG6</accession>
<dbReference type="Proteomes" id="UP000316905">
    <property type="component" value="Unassembled WGS sequence"/>
</dbReference>
<dbReference type="AlphaFoldDB" id="A0A562PMG6"/>
<comment type="caution">
    <text evidence="1">The sequence shown here is derived from an EMBL/GenBank/DDBJ whole genome shotgun (WGS) entry which is preliminary data.</text>
</comment>
<reference evidence="1 2" key="1">
    <citation type="journal article" date="2015" name="Stand. Genomic Sci.">
        <title>Genomic Encyclopedia of Bacterial and Archaeal Type Strains, Phase III: the genomes of soil and plant-associated and newly described type strains.</title>
        <authorList>
            <person name="Whitman W.B."/>
            <person name="Woyke T."/>
            <person name="Klenk H.P."/>
            <person name="Zhou Y."/>
            <person name="Lilburn T.G."/>
            <person name="Beck B.J."/>
            <person name="De Vos P."/>
            <person name="Vandamme P."/>
            <person name="Eisen J.A."/>
            <person name="Garrity G."/>
            <person name="Hugenholtz P."/>
            <person name="Kyrpides N.C."/>
        </authorList>
    </citation>
    <scope>NUCLEOTIDE SEQUENCE [LARGE SCALE GENOMIC DNA]</scope>
    <source>
        <strain evidence="1 2">CGMCC 1.6858</strain>
    </source>
</reference>
<name>A0A562PMG6_9PSED</name>
<gene>
    <name evidence="1" type="ORF">IQ22_04607</name>
</gene>
<evidence type="ECO:0000313" key="1">
    <source>
        <dbReference type="EMBL" id="TWI45627.1"/>
    </source>
</evidence>
<dbReference type="OrthoDB" id="6884976at2"/>
<organism evidence="1 2">
    <name type="scientific">Pseudomonas duriflava</name>
    <dbReference type="NCBI Taxonomy" id="459528"/>
    <lineage>
        <taxon>Bacteria</taxon>
        <taxon>Pseudomonadati</taxon>
        <taxon>Pseudomonadota</taxon>
        <taxon>Gammaproteobacteria</taxon>
        <taxon>Pseudomonadales</taxon>
        <taxon>Pseudomonadaceae</taxon>
        <taxon>Pseudomonas</taxon>
    </lineage>
</organism>
<dbReference type="EMBL" id="VLKY01000037">
    <property type="protein sequence ID" value="TWI45627.1"/>
    <property type="molecule type" value="Genomic_DNA"/>
</dbReference>